<feature type="domain" description="Myb-like" evidence="1">
    <location>
        <begin position="48"/>
        <end position="93"/>
    </location>
</feature>
<gene>
    <name evidence="4" type="ORF">BSTOLATCC_MIC7532</name>
</gene>
<dbReference type="Gene3D" id="1.10.10.60">
    <property type="entry name" value="Homeodomain-like"/>
    <property type="match status" value="1"/>
</dbReference>
<feature type="domain" description="HTH myb-type" evidence="3">
    <location>
        <begin position="48"/>
        <end position="97"/>
    </location>
</feature>
<evidence type="ECO:0000313" key="5">
    <source>
        <dbReference type="Proteomes" id="UP001162131"/>
    </source>
</evidence>
<dbReference type="PROSITE" id="PS51293">
    <property type="entry name" value="SANT"/>
    <property type="match status" value="1"/>
</dbReference>
<dbReference type="InterPro" id="IPR017930">
    <property type="entry name" value="Myb_dom"/>
</dbReference>
<dbReference type="InterPro" id="IPR001005">
    <property type="entry name" value="SANT/Myb"/>
</dbReference>
<evidence type="ECO:0000313" key="4">
    <source>
        <dbReference type="EMBL" id="CAG9312736.1"/>
    </source>
</evidence>
<dbReference type="InterPro" id="IPR017884">
    <property type="entry name" value="SANT_dom"/>
</dbReference>
<comment type="caution">
    <text evidence="4">The sequence shown here is derived from an EMBL/GenBank/DDBJ whole genome shotgun (WGS) entry which is preliminary data.</text>
</comment>
<dbReference type="Proteomes" id="UP001162131">
    <property type="component" value="Unassembled WGS sequence"/>
</dbReference>
<dbReference type="CDD" id="cd00167">
    <property type="entry name" value="SANT"/>
    <property type="match status" value="1"/>
</dbReference>
<keyword evidence="5" id="KW-1185">Reference proteome</keyword>
<name>A0AAU9IE87_9CILI</name>
<dbReference type="InterPro" id="IPR009057">
    <property type="entry name" value="Homeodomain-like_sf"/>
</dbReference>
<dbReference type="EMBL" id="CAJZBQ010000009">
    <property type="protein sequence ID" value="CAG9312736.1"/>
    <property type="molecule type" value="Genomic_DNA"/>
</dbReference>
<protein>
    <recommendedName>
        <fullName evidence="6">Myb-like domain-containing protein</fullName>
    </recommendedName>
</protein>
<evidence type="ECO:0000259" key="3">
    <source>
        <dbReference type="PROSITE" id="PS51294"/>
    </source>
</evidence>
<dbReference type="PROSITE" id="PS51294">
    <property type="entry name" value="HTH_MYB"/>
    <property type="match status" value="1"/>
</dbReference>
<dbReference type="Pfam" id="PF00249">
    <property type="entry name" value="Myb_DNA-binding"/>
    <property type="match status" value="1"/>
</dbReference>
<dbReference type="AlphaFoldDB" id="A0AAU9IE87"/>
<organism evidence="4 5">
    <name type="scientific">Blepharisma stoltei</name>
    <dbReference type="NCBI Taxonomy" id="1481888"/>
    <lineage>
        <taxon>Eukaryota</taxon>
        <taxon>Sar</taxon>
        <taxon>Alveolata</taxon>
        <taxon>Ciliophora</taxon>
        <taxon>Postciliodesmatophora</taxon>
        <taxon>Heterotrichea</taxon>
        <taxon>Heterotrichida</taxon>
        <taxon>Blepharismidae</taxon>
        <taxon>Blepharisma</taxon>
    </lineage>
</organism>
<proteinExistence type="predicted"/>
<dbReference type="SUPFAM" id="SSF46689">
    <property type="entry name" value="Homeodomain-like"/>
    <property type="match status" value="1"/>
</dbReference>
<reference evidence="4" key="1">
    <citation type="submission" date="2021-09" db="EMBL/GenBank/DDBJ databases">
        <authorList>
            <consortium name="AG Swart"/>
            <person name="Singh M."/>
            <person name="Singh A."/>
            <person name="Seah K."/>
            <person name="Emmerich C."/>
        </authorList>
    </citation>
    <scope>NUCLEOTIDE SEQUENCE</scope>
    <source>
        <strain evidence="4">ATCC30299</strain>
    </source>
</reference>
<accession>A0AAU9IE87</accession>
<evidence type="ECO:0008006" key="6">
    <source>
        <dbReference type="Google" id="ProtNLM"/>
    </source>
</evidence>
<feature type="domain" description="SANT" evidence="2">
    <location>
        <begin position="46"/>
        <end position="97"/>
    </location>
</feature>
<sequence length="221" mass="26071">MEIILKNSSNRQGKPILSEDLVFQDDSLNQINANELIKRQKSKVFDSKKRWSKEENLLLLSMYTAHGSKWVLISEFFDTRSPFSVKNHFYALFRRMSLNNRNELRHKRTKYRETQSITFSSESTFNFPAETEEDLIVESFLVDELKSVDKKLDEKWISTNLNLQDVDLKDPQEIQEKLNEKLKELKQLSAFLEQQLLSKWAWIKAMPSLPAKIGEAYYNNL</sequence>
<evidence type="ECO:0000259" key="2">
    <source>
        <dbReference type="PROSITE" id="PS51293"/>
    </source>
</evidence>
<evidence type="ECO:0000259" key="1">
    <source>
        <dbReference type="PROSITE" id="PS50090"/>
    </source>
</evidence>
<dbReference type="PROSITE" id="PS50090">
    <property type="entry name" value="MYB_LIKE"/>
    <property type="match status" value="1"/>
</dbReference>
<dbReference type="SMART" id="SM00717">
    <property type="entry name" value="SANT"/>
    <property type="match status" value="1"/>
</dbReference>